<dbReference type="RefSeq" id="WP_157104679.1">
    <property type="nucleotide sequence ID" value="NZ_SNXK01000006.1"/>
</dbReference>
<sequence length="48" mass="5324">MTTRKPKAARPQPNPVLTKAAEEVAAAKKNTHQLELFALTDLHRKKSS</sequence>
<comment type="caution">
    <text evidence="1">The sequence shown here is derived from an EMBL/GenBank/DDBJ whole genome shotgun (WGS) entry which is preliminary data.</text>
</comment>
<evidence type="ECO:0000313" key="1">
    <source>
        <dbReference type="EMBL" id="TDP32337.1"/>
    </source>
</evidence>
<protein>
    <submittedName>
        <fullName evidence="1">Uncharacterized protein</fullName>
    </submittedName>
</protein>
<dbReference type="Proteomes" id="UP000295087">
    <property type="component" value="Unassembled WGS sequence"/>
</dbReference>
<proteinExistence type="predicted"/>
<gene>
    <name evidence="1" type="ORF">DFR75_106127</name>
</gene>
<reference evidence="1 2" key="1">
    <citation type="submission" date="2019-03" db="EMBL/GenBank/DDBJ databases">
        <title>Genomic Encyclopedia of Type Strains, Phase IV (KMG-IV): sequencing the most valuable type-strain genomes for metagenomic binning, comparative biology and taxonomic classification.</title>
        <authorList>
            <person name="Goeker M."/>
        </authorList>
    </citation>
    <scope>NUCLEOTIDE SEQUENCE [LARGE SCALE GENOMIC DNA]</scope>
    <source>
        <strain evidence="1 2">DSM 44496</strain>
    </source>
</reference>
<organism evidence="1 2">
    <name type="scientific">Nocardia ignorata</name>
    <dbReference type="NCBI Taxonomy" id="145285"/>
    <lineage>
        <taxon>Bacteria</taxon>
        <taxon>Bacillati</taxon>
        <taxon>Actinomycetota</taxon>
        <taxon>Actinomycetes</taxon>
        <taxon>Mycobacteriales</taxon>
        <taxon>Nocardiaceae</taxon>
        <taxon>Nocardia</taxon>
    </lineage>
</organism>
<dbReference type="EMBL" id="SNXK01000006">
    <property type="protein sequence ID" value="TDP32337.1"/>
    <property type="molecule type" value="Genomic_DNA"/>
</dbReference>
<name>A0A4R6P430_NOCIG</name>
<dbReference type="AlphaFoldDB" id="A0A4R6P430"/>
<evidence type="ECO:0000313" key="2">
    <source>
        <dbReference type="Proteomes" id="UP000295087"/>
    </source>
</evidence>
<accession>A0A4R6P430</accession>
<keyword evidence="2" id="KW-1185">Reference proteome</keyword>